<keyword evidence="4" id="KW-0597">Phosphoprotein</keyword>
<accession>A0A8C1IFW6</accession>
<feature type="region of interest" description="Disordered" evidence="8">
    <location>
        <begin position="389"/>
        <end position="530"/>
    </location>
</feature>
<feature type="compositionally biased region" description="Basic residues" evidence="8">
    <location>
        <begin position="465"/>
        <end position="475"/>
    </location>
</feature>
<protein>
    <recommendedName>
        <fullName evidence="3">Pre-mRNA 3'-end-processing factor FIP1</fullName>
    </recommendedName>
    <alternativeName>
        <fullName evidence="7">FIP1-like 1 protein</fullName>
    </alternativeName>
</protein>
<keyword evidence="5" id="KW-0507">mRNA processing</keyword>
<dbReference type="Ensembl" id="ENSCCRT00010018484.1">
    <property type="protein sequence ID" value="ENSCCRP00010016979.1"/>
    <property type="gene ID" value="ENSCCRG00010007263.1"/>
</dbReference>
<comment type="subcellular location">
    <subcellularLocation>
        <location evidence="1">Nucleus</location>
    </subcellularLocation>
</comment>
<dbReference type="GO" id="GO:0006397">
    <property type="term" value="P:mRNA processing"/>
    <property type="evidence" value="ECO:0007669"/>
    <property type="project" value="UniProtKB-KW"/>
</dbReference>
<dbReference type="InterPro" id="IPR051187">
    <property type="entry name" value="Pre-mRNA_3'-end_processing_reg"/>
</dbReference>
<feature type="compositionally biased region" description="Basic residues" evidence="8">
    <location>
        <begin position="309"/>
        <end position="336"/>
    </location>
</feature>
<keyword evidence="6" id="KW-0539">Nucleus</keyword>
<name>A0A8C1IFW6_CYPCA</name>
<dbReference type="Pfam" id="PF05182">
    <property type="entry name" value="Fip1"/>
    <property type="match status" value="1"/>
</dbReference>
<evidence type="ECO:0000256" key="5">
    <source>
        <dbReference type="ARBA" id="ARBA00022664"/>
    </source>
</evidence>
<sequence>MSTREVAEKTADESADDETDWLYGDDNFDEEETTEKEVFRKMKILLQSTHLGLVACLKNALIGDVDGVSGLNYQESESDSDDDVCVTIGDIKTGGSQGSSFGSSSVSLNIKTSVSGFKSRGLDLDAEGNVLKVDVESFEEKPWRKPGAELSDYFNYGFNEDTWKGYCDKQRRLRMSLEILSLGSLSKIMVHQSSSSDLSEHSTRKSSGAINVIGGQAGTISRVEGRRRHSADENNIQVVSEQSSDTELSSPKLLPFFPPNIPPPPFPPPSISTTLPLIPPPGFPLPPGAPPPMIPPLDRLVSYRNWRERQRRCSRKRKQEHSKSLYRQKKEKKKDRERKGERKSSGRLAGGYDRRSATAYPFPAGVYTPAVGVASWSGVIESSKAWENYTRQNKERVREKARERGHTKDQEQERERYRETDREHSPSSQVHRSEEERVSRHRDHRHYGSERYRESSGREGVRDRHRERRHRHRNEQHRSSRSGSNRRHHDSDDADTHRRHRHKRSRHNRGSLEPSEECNVDQENQSEATE</sequence>
<comment type="similarity">
    <text evidence="2">Belongs to the FIP1 family.</text>
</comment>
<reference evidence="10" key="1">
    <citation type="submission" date="2025-08" db="UniProtKB">
        <authorList>
            <consortium name="Ensembl"/>
        </authorList>
    </citation>
    <scope>IDENTIFICATION</scope>
</reference>
<feature type="compositionally biased region" description="Pro residues" evidence="8">
    <location>
        <begin position="277"/>
        <end position="295"/>
    </location>
</feature>
<evidence type="ECO:0000256" key="8">
    <source>
        <dbReference type="SAM" id="MobiDB-lite"/>
    </source>
</evidence>
<organism evidence="10 11">
    <name type="scientific">Cyprinus carpio</name>
    <name type="common">Common carp</name>
    <dbReference type="NCBI Taxonomy" id="7962"/>
    <lineage>
        <taxon>Eukaryota</taxon>
        <taxon>Metazoa</taxon>
        <taxon>Chordata</taxon>
        <taxon>Craniata</taxon>
        <taxon>Vertebrata</taxon>
        <taxon>Euteleostomi</taxon>
        <taxon>Actinopterygii</taxon>
        <taxon>Neopterygii</taxon>
        <taxon>Teleostei</taxon>
        <taxon>Ostariophysi</taxon>
        <taxon>Cypriniformes</taxon>
        <taxon>Cyprinidae</taxon>
        <taxon>Cyprininae</taxon>
        <taxon>Cyprinus</taxon>
    </lineage>
</organism>
<dbReference type="GO" id="GO:0005847">
    <property type="term" value="C:mRNA cleavage and polyadenylation specificity factor complex"/>
    <property type="evidence" value="ECO:0007669"/>
    <property type="project" value="TreeGrafter"/>
</dbReference>
<feature type="compositionally biased region" description="Polar residues" evidence="8">
    <location>
        <begin position="521"/>
        <end position="530"/>
    </location>
</feature>
<feature type="compositionally biased region" description="Basic and acidic residues" evidence="8">
    <location>
        <begin position="446"/>
        <end position="464"/>
    </location>
</feature>
<feature type="compositionally biased region" description="Basic and acidic residues" evidence="8">
    <location>
        <begin position="1"/>
        <end position="12"/>
    </location>
</feature>
<evidence type="ECO:0000313" key="11">
    <source>
        <dbReference type="Proteomes" id="UP000694427"/>
    </source>
</evidence>
<feature type="compositionally biased region" description="Basic residues" evidence="8">
    <location>
        <begin position="497"/>
        <end position="509"/>
    </location>
</feature>
<feature type="compositionally biased region" description="Basic and acidic residues" evidence="8">
    <location>
        <begin position="392"/>
        <end position="438"/>
    </location>
</feature>
<evidence type="ECO:0000256" key="4">
    <source>
        <dbReference type="ARBA" id="ARBA00022553"/>
    </source>
</evidence>
<evidence type="ECO:0000256" key="2">
    <source>
        <dbReference type="ARBA" id="ARBA00007459"/>
    </source>
</evidence>
<evidence type="ECO:0000256" key="7">
    <source>
        <dbReference type="ARBA" id="ARBA00031816"/>
    </source>
</evidence>
<feature type="region of interest" description="Disordered" evidence="8">
    <location>
        <begin position="194"/>
        <end position="296"/>
    </location>
</feature>
<dbReference type="PANTHER" id="PTHR13484">
    <property type="entry name" value="FIP1-LIKE 1 PROTEIN"/>
    <property type="match status" value="1"/>
</dbReference>
<dbReference type="Proteomes" id="UP000694427">
    <property type="component" value="Unplaced"/>
</dbReference>
<reference evidence="10" key="2">
    <citation type="submission" date="2025-09" db="UniProtKB">
        <authorList>
            <consortium name="Ensembl"/>
        </authorList>
    </citation>
    <scope>IDENTIFICATION</scope>
</reference>
<dbReference type="InterPro" id="IPR007854">
    <property type="entry name" value="Fip1_dom"/>
</dbReference>
<evidence type="ECO:0000313" key="10">
    <source>
        <dbReference type="Ensembl" id="ENSCCRP00010016979.1"/>
    </source>
</evidence>
<keyword evidence="11" id="KW-1185">Reference proteome</keyword>
<feature type="region of interest" description="Disordered" evidence="8">
    <location>
        <begin position="308"/>
        <end position="355"/>
    </location>
</feature>
<evidence type="ECO:0000256" key="3">
    <source>
        <dbReference type="ARBA" id="ARBA00017456"/>
    </source>
</evidence>
<feature type="compositionally biased region" description="Pro residues" evidence="8">
    <location>
        <begin position="256"/>
        <end position="270"/>
    </location>
</feature>
<proteinExistence type="inferred from homology"/>
<feature type="region of interest" description="Disordered" evidence="8">
    <location>
        <begin position="1"/>
        <end position="27"/>
    </location>
</feature>
<dbReference type="AlphaFoldDB" id="A0A8C1IFW6"/>
<feature type="domain" description="Pre-mRNA polyadenylation factor Fip1" evidence="9">
    <location>
        <begin position="133"/>
        <end position="174"/>
    </location>
</feature>
<evidence type="ECO:0000259" key="9">
    <source>
        <dbReference type="Pfam" id="PF05182"/>
    </source>
</evidence>
<feature type="compositionally biased region" description="Polar residues" evidence="8">
    <location>
        <begin position="233"/>
        <end position="247"/>
    </location>
</feature>
<evidence type="ECO:0000256" key="1">
    <source>
        <dbReference type="ARBA" id="ARBA00004123"/>
    </source>
</evidence>
<dbReference type="PANTHER" id="PTHR13484:SF9">
    <property type="entry name" value="PRE-MRNA 3'-END-PROCESSING FACTOR FIP1"/>
    <property type="match status" value="1"/>
</dbReference>
<evidence type="ECO:0000256" key="6">
    <source>
        <dbReference type="ARBA" id="ARBA00023242"/>
    </source>
</evidence>